<protein>
    <submittedName>
        <fullName evidence="1">Uncharacterized protein</fullName>
    </submittedName>
</protein>
<comment type="caution">
    <text evidence="1">The sequence shown here is derived from an EMBL/GenBank/DDBJ whole genome shotgun (WGS) entry which is preliminary data.</text>
</comment>
<reference evidence="1 2" key="1">
    <citation type="submission" date="2019-05" db="EMBL/GenBank/DDBJ databases">
        <title>Another draft genome of Portunus trituberculatus and its Hox gene families provides insights of decapod evolution.</title>
        <authorList>
            <person name="Jeong J.-H."/>
            <person name="Song I."/>
            <person name="Kim S."/>
            <person name="Choi T."/>
            <person name="Kim D."/>
            <person name="Ryu S."/>
            <person name="Kim W."/>
        </authorList>
    </citation>
    <scope>NUCLEOTIDE SEQUENCE [LARGE SCALE GENOMIC DNA]</scope>
    <source>
        <tissue evidence="1">Muscle</tissue>
    </source>
</reference>
<gene>
    <name evidence="1" type="ORF">E2C01_048703</name>
</gene>
<proteinExistence type="predicted"/>
<evidence type="ECO:0000313" key="2">
    <source>
        <dbReference type="Proteomes" id="UP000324222"/>
    </source>
</evidence>
<organism evidence="1 2">
    <name type="scientific">Portunus trituberculatus</name>
    <name type="common">Swimming crab</name>
    <name type="synonym">Neptunus trituberculatus</name>
    <dbReference type="NCBI Taxonomy" id="210409"/>
    <lineage>
        <taxon>Eukaryota</taxon>
        <taxon>Metazoa</taxon>
        <taxon>Ecdysozoa</taxon>
        <taxon>Arthropoda</taxon>
        <taxon>Crustacea</taxon>
        <taxon>Multicrustacea</taxon>
        <taxon>Malacostraca</taxon>
        <taxon>Eumalacostraca</taxon>
        <taxon>Eucarida</taxon>
        <taxon>Decapoda</taxon>
        <taxon>Pleocyemata</taxon>
        <taxon>Brachyura</taxon>
        <taxon>Eubrachyura</taxon>
        <taxon>Portunoidea</taxon>
        <taxon>Portunidae</taxon>
        <taxon>Portuninae</taxon>
        <taxon>Portunus</taxon>
    </lineage>
</organism>
<dbReference type="EMBL" id="VSRR010012629">
    <property type="protein sequence ID" value="MPC54777.1"/>
    <property type="molecule type" value="Genomic_DNA"/>
</dbReference>
<dbReference type="Proteomes" id="UP000324222">
    <property type="component" value="Unassembled WGS sequence"/>
</dbReference>
<keyword evidence="2" id="KW-1185">Reference proteome</keyword>
<name>A0A5B7GBP9_PORTR</name>
<dbReference type="AlphaFoldDB" id="A0A5B7GBP9"/>
<sequence>MPVRILSPAAVLRKTTFFCVLSVVSEPQHSTREEFVMRDRHTCHPAEKHCGESTPSFVVFADRAPPGVP</sequence>
<evidence type="ECO:0000313" key="1">
    <source>
        <dbReference type="EMBL" id="MPC54777.1"/>
    </source>
</evidence>
<accession>A0A5B7GBP9</accession>